<keyword evidence="5" id="KW-0547">Nucleotide-binding</keyword>
<feature type="transmembrane region" description="Helical" evidence="9">
    <location>
        <begin position="105"/>
        <end position="125"/>
    </location>
</feature>
<dbReference type="Pfam" id="PF00005">
    <property type="entry name" value="ABC_tran"/>
    <property type="match status" value="2"/>
</dbReference>
<organism evidence="12 13">
    <name type="scientific">Colletotrichum sublineola</name>
    <name type="common">Sorghum anthracnose fungus</name>
    <dbReference type="NCBI Taxonomy" id="1173701"/>
    <lineage>
        <taxon>Eukaryota</taxon>
        <taxon>Fungi</taxon>
        <taxon>Dikarya</taxon>
        <taxon>Ascomycota</taxon>
        <taxon>Pezizomycotina</taxon>
        <taxon>Sordariomycetes</taxon>
        <taxon>Hypocreomycetidae</taxon>
        <taxon>Glomerellales</taxon>
        <taxon>Glomerellaceae</taxon>
        <taxon>Colletotrichum</taxon>
        <taxon>Colletotrichum graminicola species complex</taxon>
    </lineage>
</organism>
<dbReference type="InterPro" id="IPR003593">
    <property type="entry name" value="AAA+_ATPase"/>
</dbReference>
<evidence type="ECO:0000259" key="11">
    <source>
        <dbReference type="PROSITE" id="PS50929"/>
    </source>
</evidence>
<gene>
    <name evidence="12" type="ORF">CSUB01_04114</name>
</gene>
<evidence type="ECO:0000256" key="3">
    <source>
        <dbReference type="ARBA" id="ARBA00022475"/>
    </source>
</evidence>
<feature type="transmembrane region" description="Helical" evidence="9">
    <location>
        <begin position="1078"/>
        <end position="1101"/>
    </location>
</feature>
<dbReference type="InterPro" id="IPR036640">
    <property type="entry name" value="ABC1_TM_sf"/>
</dbReference>
<dbReference type="InterPro" id="IPR044746">
    <property type="entry name" value="ABCC_6TM_D1"/>
</dbReference>
<dbReference type="Gene3D" id="1.20.1560.10">
    <property type="entry name" value="ABC transporter type 1, transmembrane domain"/>
    <property type="match status" value="3"/>
</dbReference>
<dbReference type="PROSITE" id="PS50893">
    <property type="entry name" value="ABC_TRANSPORTER_2"/>
    <property type="match status" value="2"/>
</dbReference>
<evidence type="ECO:0008006" key="14">
    <source>
        <dbReference type="Google" id="ProtNLM"/>
    </source>
</evidence>
<sequence length="1439" mass="158398">MQPWIQKLPSLGVSPHIACTLVDLQEAQYGRWMNSKACITPFKLSCQVLIYSAATSLSLCILLFRFPQPDLNWPGREVLLDCIGWLDRLMGGWARAEPTETMQPTLHLVSIATSALFLLLLPVRIWKLCGKTRKVVSEHRGLNKLIIAIVLALVQLDIVITVAFPASGKYHEIRLYSAIASFVACVGLGPLLFLEHNRSLKSSDLGIVYLLVSLACGLAESGEIVSEDATFAFLTPRIANICVKALLLVIECRRKRTILRRPDGQFSPEEQANVLDRIFFWWINPILALGNRHVLTGESLPPMCQKLSSKPLRQQALRAWDQRGKPEGRSTLPKVLVRSMLPHFLAPIIPRLFLIAFRYAQPVLISTAIRFLSGLSAQSADEGRLVILMAVVIYVGLAMSRAVYFHLLNRLKIMIRGAVVGLINNKSFNQQSTGHDDGRAVTLMSTDAESVGQAASMFHETWAQVIEVILGTTMLAREVGWVCLAPYVIIFFCSRMSRYLAKNLQGKQKDWTVATQKRLAMTTSMLASMKSLKMLGVSSYTESIIQNLRHEELNAAKKVRWMMVAYNASANALGIFSPIITFVLFVLVASFRGSQLDTEIAFTTTALLGLVTHPANMIMSIVPQASTIEEREDSAAVRIENVIIQPPSTTSPILENINLTITKGSIVICSGPVGRGKTVLLKSLMGELPITSGSISISSKRIGYCEQSPWLPGGTVKQAICGFLPEEQSWYKQVVQLCCLDEDISTLPNGDDTMIGSRGLNLSGGQRQRVCPLAAANRSVNDGKTWSHGYCSYVLGWALARAVYARCEILFLDDSFSALDDQLVLLDNNTVAYEGTWAGLSQGQKHVYKFKINETKNDDNKEQPEIDKTILSKSLKVDEATTDLSRATGDMSLYGYYLQAVGSRNLLLLLVCTASYSFFITVPQYWLQKWTEAPISQTTFYVGGYLILSLLAWTATNGSMWSSHILIAPQSGLELHRRLLETIVRAPLSYLSTTDNGVTLNRFSQDIQLVDKSLPPAVLSISNHLESRSAVYSSFMESVEGVVTIRAFGWESKAEAANIKCLDKSQKPAYILFCLQQWLGVVLDLMIAAIATGLITLAIFLKGTTTAGQIGMALNIVVVANGTLLSLVTSWTNMEISLGAISRLRSLETDTPQEDKPCEDYVPEGTWPSSGHVEFNRVTVAYNPEAVALQDITMEISAGQQLVTLTDLFHPYRSGKSTLLLTLLRLLDVQSGSIKIDGIDISLVPRDLIRQRCFITVTQDPFVLGQASLRFNLDPSGSLSDMAIVAALERTHMWSHFEAGDSPPGKAGEILDSSVSSLPQMSAGQCQLFALSRAILRLQSLQDTRDLSGSQSQGERIMPILLLDEATSSLDPNTEVTITKVIREEFVEKGHTVIAITHRLSGVTQSGQPGRDVVAMLSQGRIEKFGEMEEILGMDGVQK</sequence>
<dbReference type="EMBL" id="JMSE01001482">
    <property type="protein sequence ID" value="KDN60706.1"/>
    <property type="molecule type" value="Genomic_DNA"/>
</dbReference>
<feature type="transmembrane region" description="Helical" evidence="9">
    <location>
        <begin position="48"/>
        <end position="66"/>
    </location>
</feature>
<dbReference type="GO" id="GO:0005524">
    <property type="term" value="F:ATP binding"/>
    <property type="evidence" value="ECO:0007669"/>
    <property type="project" value="UniProtKB-KW"/>
</dbReference>
<evidence type="ECO:0000313" key="13">
    <source>
        <dbReference type="Proteomes" id="UP000027238"/>
    </source>
</evidence>
<proteinExistence type="predicted"/>
<dbReference type="InterPro" id="IPR017871">
    <property type="entry name" value="ABC_transporter-like_CS"/>
</dbReference>
<dbReference type="eggNOG" id="KOG0054">
    <property type="taxonomic scope" value="Eukaryota"/>
</dbReference>
<reference evidence="13" key="1">
    <citation type="journal article" date="2014" name="Genome Announc.">
        <title>Draft genome sequence of Colletotrichum sublineola, a destructive pathogen of cultivated sorghum.</title>
        <authorList>
            <person name="Baroncelli R."/>
            <person name="Sanz-Martin J.M."/>
            <person name="Rech G.E."/>
            <person name="Sukno S.A."/>
            <person name="Thon M.R."/>
        </authorList>
    </citation>
    <scope>NUCLEOTIDE SEQUENCE [LARGE SCALE GENOMIC DNA]</scope>
    <source>
        <strain evidence="13">TX430BB</strain>
    </source>
</reference>
<feature type="transmembrane region" description="Helical" evidence="9">
    <location>
        <begin position="385"/>
        <end position="407"/>
    </location>
</feature>
<feature type="transmembrane region" description="Helical" evidence="9">
    <location>
        <begin position="564"/>
        <end position="588"/>
    </location>
</feature>
<evidence type="ECO:0000256" key="5">
    <source>
        <dbReference type="ARBA" id="ARBA00022741"/>
    </source>
</evidence>
<feature type="transmembrane region" description="Helical" evidence="9">
    <location>
        <begin position="173"/>
        <end position="194"/>
    </location>
</feature>
<dbReference type="Gene3D" id="3.40.50.300">
    <property type="entry name" value="P-loop containing nucleotide triphosphate hydrolases"/>
    <property type="match status" value="2"/>
</dbReference>
<dbReference type="SUPFAM" id="SSF52540">
    <property type="entry name" value="P-loop containing nucleoside triphosphate hydrolases"/>
    <property type="match status" value="2"/>
</dbReference>
<feature type="transmembrane region" description="Helical" evidence="9">
    <location>
        <begin position="906"/>
        <end position="926"/>
    </location>
</feature>
<dbReference type="SMART" id="SM00382">
    <property type="entry name" value="AAA"/>
    <property type="match status" value="2"/>
</dbReference>
<dbReference type="HOGENOM" id="CLU_000604_27_5_1"/>
<dbReference type="PROSITE" id="PS00211">
    <property type="entry name" value="ABC_TRANSPORTER_1"/>
    <property type="match status" value="1"/>
</dbReference>
<evidence type="ECO:0000256" key="6">
    <source>
        <dbReference type="ARBA" id="ARBA00022840"/>
    </source>
</evidence>
<keyword evidence="3" id="KW-1003">Cell membrane</keyword>
<dbReference type="PANTHER" id="PTHR24223:SF345">
    <property type="entry name" value="ABC MULTIDRUG TRANSPORTER (EUROFUNG)"/>
    <property type="match status" value="1"/>
</dbReference>
<keyword evidence="4 9" id="KW-0812">Transmembrane</keyword>
<evidence type="ECO:0000256" key="4">
    <source>
        <dbReference type="ARBA" id="ARBA00022692"/>
    </source>
</evidence>
<evidence type="ECO:0000256" key="9">
    <source>
        <dbReference type="SAM" id="Phobius"/>
    </source>
</evidence>
<comment type="subcellular location">
    <subcellularLocation>
        <location evidence="1">Cell membrane</location>
        <topology evidence="1">Multi-pass membrane protein</topology>
    </subcellularLocation>
</comment>
<dbReference type="Pfam" id="PF24357">
    <property type="entry name" value="TMD0_ABC"/>
    <property type="match status" value="1"/>
</dbReference>
<dbReference type="OrthoDB" id="4139357at2759"/>
<feature type="transmembrane region" description="Helical" evidence="9">
    <location>
        <begin position="938"/>
        <end position="956"/>
    </location>
</feature>
<feature type="domain" description="ABC transmembrane type-1" evidence="11">
    <location>
        <begin position="1026"/>
        <end position="1135"/>
    </location>
</feature>
<dbReference type="PANTHER" id="PTHR24223">
    <property type="entry name" value="ATP-BINDING CASSETTE SUB-FAMILY C"/>
    <property type="match status" value="1"/>
</dbReference>
<evidence type="ECO:0000256" key="7">
    <source>
        <dbReference type="ARBA" id="ARBA00022989"/>
    </source>
</evidence>
<evidence type="ECO:0000256" key="2">
    <source>
        <dbReference type="ARBA" id="ARBA00022448"/>
    </source>
</evidence>
<keyword evidence="6" id="KW-0067">ATP-binding</keyword>
<comment type="caution">
    <text evidence="12">The sequence shown here is derived from an EMBL/GenBank/DDBJ whole genome shotgun (WGS) entry which is preliminary data.</text>
</comment>
<dbReference type="GO" id="GO:0016887">
    <property type="term" value="F:ATP hydrolysis activity"/>
    <property type="evidence" value="ECO:0007669"/>
    <property type="project" value="InterPro"/>
</dbReference>
<dbReference type="CDD" id="cd18580">
    <property type="entry name" value="ABC_6TM_ABCC_D2"/>
    <property type="match status" value="1"/>
</dbReference>
<dbReference type="PROSITE" id="PS50929">
    <property type="entry name" value="ABC_TM1F"/>
    <property type="match status" value="3"/>
</dbReference>
<dbReference type="InterPro" id="IPR027417">
    <property type="entry name" value="P-loop_NTPase"/>
</dbReference>
<keyword evidence="13" id="KW-1185">Reference proteome</keyword>
<feature type="transmembrane region" description="Helical" evidence="9">
    <location>
        <begin position="145"/>
        <end position="167"/>
    </location>
</feature>
<dbReference type="STRING" id="1173701.A0A066X4R5"/>
<feature type="domain" description="ABC transporter" evidence="10">
    <location>
        <begin position="637"/>
        <end position="853"/>
    </location>
</feature>
<dbReference type="InterPro" id="IPR056227">
    <property type="entry name" value="TMD0_ABC"/>
</dbReference>
<feature type="domain" description="ABC transmembrane type-1" evidence="11">
    <location>
        <begin position="907"/>
        <end position="1021"/>
    </location>
</feature>
<dbReference type="OMA" id="DINIAHV"/>
<dbReference type="InterPro" id="IPR050173">
    <property type="entry name" value="ABC_transporter_C-like"/>
</dbReference>
<dbReference type="GO" id="GO:0005886">
    <property type="term" value="C:plasma membrane"/>
    <property type="evidence" value="ECO:0007669"/>
    <property type="project" value="UniProtKB-SubCell"/>
</dbReference>
<name>A0A066X4R5_COLSU</name>
<dbReference type="Proteomes" id="UP000027238">
    <property type="component" value="Unassembled WGS sequence"/>
</dbReference>
<feature type="domain" description="ABC transporter" evidence="10">
    <location>
        <begin position="1173"/>
        <end position="1439"/>
    </location>
</feature>
<evidence type="ECO:0000256" key="1">
    <source>
        <dbReference type="ARBA" id="ARBA00004651"/>
    </source>
</evidence>
<evidence type="ECO:0000259" key="10">
    <source>
        <dbReference type="PROSITE" id="PS50893"/>
    </source>
</evidence>
<dbReference type="Pfam" id="PF00664">
    <property type="entry name" value="ABC_membrane"/>
    <property type="match status" value="2"/>
</dbReference>
<dbReference type="InterPro" id="IPR011527">
    <property type="entry name" value="ABC1_TM_dom"/>
</dbReference>
<dbReference type="CDD" id="cd18579">
    <property type="entry name" value="ABC_6TM_ABCC_D1"/>
    <property type="match status" value="1"/>
</dbReference>
<keyword evidence="2" id="KW-0813">Transport</keyword>
<keyword evidence="7 9" id="KW-1133">Transmembrane helix</keyword>
<dbReference type="InterPro" id="IPR044726">
    <property type="entry name" value="ABCC_6TM_D2"/>
</dbReference>
<evidence type="ECO:0000313" key="12">
    <source>
        <dbReference type="EMBL" id="KDN60706.1"/>
    </source>
</evidence>
<feature type="transmembrane region" description="Helical" evidence="9">
    <location>
        <begin position="1107"/>
        <end position="1128"/>
    </location>
</feature>
<evidence type="ECO:0000256" key="8">
    <source>
        <dbReference type="ARBA" id="ARBA00023136"/>
    </source>
</evidence>
<feature type="transmembrane region" description="Helical" evidence="9">
    <location>
        <begin position="600"/>
        <end position="622"/>
    </location>
</feature>
<dbReference type="SUPFAM" id="SSF90123">
    <property type="entry name" value="ABC transporter transmembrane region"/>
    <property type="match status" value="2"/>
</dbReference>
<feature type="domain" description="ABC transmembrane type-1" evidence="11">
    <location>
        <begin position="352"/>
        <end position="627"/>
    </location>
</feature>
<protein>
    <recommendedName>
        <fullName evidence="14">ABC transporter</fullName>
    </recommendedName>
</protein>
<keyword evidence="8 9" id="KW-0472">Membrane</keyword>
<dbReference type="GO" id="GO:0140359">
    <property type="term" value="F:ABC-type transporter activity"/>
    <property type="evidence" value="ECO:0007669"/>
    <property type="project" value="InterPro"/>
</dbReference>
<dbReference type="InterPro" id="IPR003439">
    <property type="entry name" value="ABC_transporter-like_ATP-bd"/>
</dbReference>
<accession>A0A066X4R5</accession>